<keyword evidence="3 6" id="KW-0812">Transmembrane</keyword>
<dbReference type="Proteomes" id="UP000345527">
    <property type="component" value="Unassembled WGS sequence"/>
</dbReference>
<evidence type="ECO:0000256" key="1">
    <source>
        <dbReference type="ARBA" id="ARBA00004651"/>
    </source>
</evidence>
<evidence type="ECO:0000256" key="2">
    <source>
        <dbReference type="ARBA" id="ARBA00022475"/>
    </source>
</evidence>
<evidence type="ECO:0000256" key="5">
    <source>
        <dbReference type="ARBA" id="ARBA00023136"/>
    </source>
</evidence>
<dbReference type="EMBL" id="RZOA01000004">
    <property type="protein sequence ID" value="KAA8824140.1"/>
    <property type="molecule type" value="Genomic_DNA"/>
</dbReference>
<dbReference type="OrthoDB" id="3190494at2"/>
<feature type="transmembrane region" description="Helical" evidence="6">
    <location>
        <begin position="302"/>
        <end position="324"/>
    </location>
</feature>
<dbReference type="EMBL" id="RZNZ01000001">
    <property type="protein sequence ID" value="KAA8822575.1"/>
    <property type="molecule type" value="Genomic_DNA"/>
</dbReference>
<evidence type="ECO:0000313" key="8">
    <source>
        <dbReference type="EMBL" id="KAA8822575.1"/>
    </source>
</evidence>
<evidence type="ECO:0000313" key="11">
    <source>
        <dbReference type="Proteomes" id="UP000374630"/>
    </source>
</evidence>
<evidence type="ECO:0000259" key="7">
    <source>
        <dbReference type="Pfam" id="PF12698"/>
    </source>
</evidence>
<gene>
    <name evidence="9" type="ORF">EM848_03155</name>
    <name evidence="8" type="ORF">EMO90_00880</name>
</gene>
<evidence type="ECO:0000256" key="3">
    <source>
        <dbReference type="ARBA" id="ARBA00022692"/>
    </source>
</evidence>
<keyword evidence="2" id="KW-1003">Cell membrane</keyword>
<accession>A0A5J5E0E7</accession>
<dbReference type="AlphaFoldDB" id="A0A5J5E0E7"/>
<dbReference type="GO" id="GO:0140359">
    <property type="term" value="F:ABC-type transporter activity"/>
    <property type="evidence" value="ECO:0007669"/>
    <property type="project" value="InterPro"/>
</dbReference>
<feature type="transmembrane region" description="Helical" evidence="6">
    <location>
        <begin position="382"/>
        <end position="403"/>
    </location>
</feature>
<feature type="transmembrane region" description="Helical" evidence="6">
    <location>
        <begin position="345"/>
        <end position="370"/>
    </location>
</feature>
<comment type="caution">
    <text evidence="9">The sequence shown here is derived from an EMBL/GenBank/DDBJ whole genome shotgun (WGS) entry which is preliminary data.</text>
</comment>
<dbReference type="InterPro" id="IPR051449">
    <property type="entry name" value="ABC-2_transporter_component"/>
</dbReference>
<protein>
    <submittedName>
        <fullName evidence="9">ABC transporter permease</fullName>
    </submittedName>
</protein>
<dbReference type="RefSeq" id="WP_150353546.1">
    <property type="nucleotide sequence ID" value="NZ_RZNZ01000001.1"/>
</dbReference>
<evidence type="ECO:0000313" key="10">
    <source>
        <dbReference type="Proteomes" id="UP000345527"/>
    </source>
</evidence>
<feature type="transmembrane region" description="Helical" evidence="6">
    <location>
        <begin position="476"/>
        <end position="497"/>
    </location>
</feature>
<dbReference type="Gene3D" id="3.40.1710.10">
    <property type="entry name" value="abc type-2 transporter like domain"/>
    <property type="match status" value="1"/>
</dbReference>
<evidence type="ECO:0000256" key="6">
    <source>
        <dbReference type="SAM" id="Phobius"/>
    </source>
</evidence>
<keyword evidence="5 6" id="KW-0472">Membrane</keyword>
<dbReference type="Proteomes" id="UP000374630">
    <property type="component" value="Unassembled WGS sequence"/>
</dbReference>
<keyword evidence="11" id="KW-1185">Reference proteome</keyword>
<name>A0A5J5E0E7_9BIFI</name>
<dbReference type="InterPro" id="IPR013525">
    <property type="entry name" value="ABC2_TM"/>
</dbReference>
<feature type="transmembrane region" description="Helical" evidence="6">
    <location>
        <begin position="415"/>
        <end position="434"/>
    </location>
</feature>
<keyword evidence="4 6" id="KW-1133">Transmembrane helix</keyword>
<comment type="subcellular location">
    <subcellularLocation>
        <location evidence="1">Cell membrane</location>
        <topology evidence="1">Multi-pass membrane protein</topology>
    </subcellularLocation>
</comment>
<dbReference type="PANTHER" id="PTHR30294">
    <property type="entry name" value="MEMBRANE COMPONENT OF ABC TRANSPORTER YHHJ-RELATED"/>
    <property type="match status" value="1"/>
</dbReference>
<dbReference type="GO" id="GO:0005886">
    <property type="term" value="C:plasma membrane"/>
    <property type="evidence" value="ECO:0007669"/>
    <property type="project" value="UniProtKB-SubCell"/>
</dbReference>
<reference evidence="10 11" key="1">
    <citation type="journal article" date="2019" name="Syst. Appl. Microbiol.">
        <title>Characterization of Bifidobacterium species in feaces of the Egyptian fruit bat: Description of B. vespertilionis sp. nov. and B. rousetti sp. nov.</title>
        <authorList>
            <person name="Modesto M."/>
            <person name="Satti M."/>
            <person name="Watanabe K."/>
            <person name="Puglisi E."/>
            <person name="Morelli L."/>
            <person name="Huang C.-H."/>
            <person name="Liou J.-S."/>
            <person name="Miyashita M."/>
            <person name="Tamura T."/>
            <person name="Saito S."/>
            <person name="Mori K."/>
            <person name="Huang L."/>
            <person name="Sciavilla P."/>
            <person name="Sandri C."/>
            <person name="Spiezio C."/>
            <person name="Vitali F."/>
            <person name="Cavalieri D."/>
            <person name="Perpetuini G."/>
            <person name="Tofalo R."/>
            <person name="Bonetti A."/>
            <person name="Arita M."/>
            <person name="Mattarelli P."/>
        </authorList>
    </citation>
    <scope>NUCLEOTIDE SEQUENCE [LARGE SCALE GENOMIC DNA]</scope>
    <source>
        <strain evidence="8 11">RST16</strain>
        <strain evidence="9 10">RST8</strain>
    </source>
</reference>
<evidence type="ECO:0000313" key="9">
    <source>
        <dbReference type="EMBL" id="KAA8824140.1"/>
    </source>
</evidence>
<organism evidence="9 10">
    <name type="scientific">Bifidobacterium vespertilionis</name>
    <dbReference type="NCBI Taxonomy" id="2562524"/>
    <lineage>
        <taxon>Bacteria</taxon>
        <taxon>Bacillati</taxon>
        <taxon>Actinomycetota</taxon>
        <taxon>Actinomycetes</taxon>
        <taxon>Bifidobacteriales</taxon>
        <taxon>Bifidobacteriaceae</taxon>
        <taxon>Bifidobacterium</taxon>
    </lineage>
</organism>
<dbReference type="Pfam" id="PF12698">
    <property type="entry name" value="ABC2_membrane_3"/>
    <property type="match status" value="1"/>
</dbReference>
<evidence type="ECO:0000256" key="4">
    <source>
        <dbReference type="ARBA" id="ARBA00022989"/>
    </source>
</evidence>
<sequence length="505" mass="51478">MNTCKATLRILSAHKLYLIIYLVLLGILMLSMSWSMLSSSASSANAGTSADPTYDPGRPTVAVVDRDANRGGVADGMRSYLSASSDLTDLPDDPETLQQAVASHWTDLIVIIPDGFAQGLLDATADGTDASGKAVEPPSVQTVTSYTSGAGTMAGMTVNGFLTITRTALAGSIAQVDLPDQVLDGIRTGIESGSAGAGAAGTIGSGSNASGSDSSGSTVSGSVASLDDLKAALTGRSETKDSPRTPTFDDLSKAVTRAVDVSTDKDANRAIAVVDVPDHDESDAASAEQVAAGGFGNTMKTALYPLFLAMTICTSIILSAFSNGEVSRRLIASPQRMTTMALQRTATLCVFALLVCVLYLAATIALMAAAGLTVADVSPSGLAMTFGSTCVYALMTVACGFMLSECGFSEVAANGFANIFGLAFLFSSGLSVPLDIMPAAMVALAKLLPGWWYCVAIDNALGIGTASAAGASVTGWLGSLALVALFGGAFLCIGLAVGRIRRSRK</sequence>
<proteinExistence type="predicted"/>
<feature type="domain" description="ABC-2 type transporter transmembrane" evidence="7">
    <location>
        <begin position="19"/>
        <end position="494"/>
    </location>
</feature>
<dbReference type="PANTHER" id="PTHR30294:SF38">
    <property type="entry name" value="TRANSPORT PERMEASE PROTEIN"/>
    <property type="match status" value="1"/>
</dbReference>